<sequence>MPTLEEILRRAMAEETRELHAAPDLARRVMRSGRGGNAGRAGRAGRGALAAAVAVVAAVVPVQLFLTRGPAPAPVAGELSTVATGQAGGSRVFNERVLGHVKVVYLSPRLHWTHWWEDRAEEYTTTWNYDGDENGAYCVQILIREGRAAGEFDERLRDYRDRSTGEEVTIGDRTAYLVTQWVGGDEGPSTPSLLLDMGGTRRAEVMFSPSYAEDLGGPEAVERELRRIGEGLTSMDQPAPPDGTVASAEPAPSAGPVTPDDSPDGSAPPSPAG</sequence>
<gene>
    <name evidence="2" type="ORF">HDA43_000846</name>
</gene>
<protein>
    <submittedName>
        <fullName evidence="2">Uncharacterized protein</fullName>
    </submittedName>
</protein>
<organism evidence="2 3">
    <name type="scientific">Streptosporangium sandarakinum</name>
    <dbReference type="NCBI Taxonomy" id="1260955"/>
    <lineage>
        <taxon>Bacteria</taxon>
        <taxon>Bacillati</taxon>
        <taxon>Actinomycetota</taxon>
        <taxon>Actinomycetes</taxon>
        <taxon>Streptosporangiales</taxon>
        <taxon>Streptosporangiaceae</taxon>
        <taxon>Streptosporangium</taxon>
    </lineage>
</organism>
<dbReference type="RefSeq" id="WP_179818387.1">
    <property type="nucleotide sequence ID" value="NZ_JACCCO010000001.1"/>
</dbReference>
<dbReference type="Proteomes" id="UP000576393">
    <property type="component" value="Unassembled WGS sequence"/>
</dbReference>
<evidence type="ECO:0000313" key="3">
    <source>
        <dbReference type="Proteomes" id="UP000576393"/>
    </source>
</evidence>
<proteinExistence type="predicted"/>
<accession>A0A852UMX4</accession>
<comment type="caution">
    <text evidence="2">The sequence shown here is derived from an EMBL/GenBank/DDBJ whole genome shotgun (WGS) entry which is preliminary data.</text>
</comment>
<dbReference type="AlphaFoldDB" id="A0A852UMX4"/>
<reference evidence="2 3" key="1">
    <citation type="submission" date="2020-07" db="EMBL/GenBank/DDBJ databases">
        <title>Sequencing the genomes of 1000 actinobacteria strains.</title>
        <authorList>
            <person name="Klenk H.-P."/>
        </authorList>
    </citation>
    <scope>NUCLEOTIDE SEQUENCE [LARGE SCALE GENOMIC DNA]</scope>
    <source>
        <strain evidence="2 3">DSM 45763</strain>
    </source>
</reference>
<dbReference type="EMBL" id="JACCCO010000001">
    <property type="protein sequence ID" value="NYF38687.1"/>
    <property type="molecule type" value="Genomic_DNA"/>
</dbReference>
<evidence type="ECO:0000313" key="2">
    <source>
        <dbReference type="EMBL" id="NYF38687.1"/>
    </source>
</evidence>
<name>A0A852UMX4_9ACTN</name>
<feature type="region of interest" description="Disordered" evidence="1">
    <location>
        <begin position="225"/>
        <end position="273"/>
    </location>
</feature>
<keyword evidence="3" id="KW-1185">Reference proteome</keyword>
<evidence type="ECO:0000256" key="1">
    <source>
        <dbReference type="SAM" id="MobiDB-lite"/>
    </source>
</evidence>